<dbReference type="EMBL" id="CP097510">
    <property type="protein sequence ID" value="URE33285.1"/>
    <property type="molecule type" value="Genomic_DNA"/>
</dbReference>
<sequence>MVGIKVRLGVGSRWLGFKVAGGSRLSLIGVRLRDRGAEDWVQDSGVSSRSGSVGIQGLGGWGFRDGGSVDGFQGVIRVGVHKIEWSVKGGPLRNIESARVSVPSTLVYDDSKKCYTCRTLEKLRDTGKAATGNAHSVKQTKD</sequence>
<accession>A0A9E7HGP3</accession>
<organism evidence="1 2">
    <name type="scientific">Musa troglodytarum</name>
    <name type="common">fe'i banana</name>
    <dbReference type="NCBI Taxonomy" id="320322"/>
    <lineage>
        <taxon>Eukaryota</taxon>
        <taxon>Viridiplantae</taxon>
        <taxon>Streptophyta</taxon>
        <taxon>Embryophyta</taxon>
        <taxon>Tracheophyta</taxon>
        <taxon>Spermatophyta</taxon>
        <taxon>Magnoliopsida</taxon>
        <taxon>Liliopsida</taxon>
        <taxon>Zingiberales</taxon>
        <taxon>Musaceae</taxon>
        <taxon>Musa</taxon>
    </lineage>
</organism>
<proteinExistence type="predicted"/>
<evidence type="ECO:0000313" key="1">
    <source>
        <dbReference type="EMBL" id="URE33285.1"/>
    </source>
</evidence>
<dbReference type="AlphaFoldDB" id="A0A9E7HGP3"/>
<protein>
    <submittedName>
        <fullName evidence="1">Uncharacterized protein</fullName>
    </submittedName>
</protein>
<reference evidence="1" key="1">
    <citation type="submission" date="2022-05" db="EMBL/GenBank/DDBJ databases">
        <title>The Musa troglodytarum L. genome provides insights into the mechanism of non-climacteric behaviour and enrichment of carotenoids.</title>
        <authorList>
            <person name="Wang J."/>
        </authorList>
    </citation>
    <scope>NUCLEOTIDE SEQUENCE</scope>
    <source>
        <tissue evidence="1">Leaf</tissue>
    </source>
</reference>
<dbReference type="OrthoDB" id="194865at2759"/>
<keyword evidence="2" id="KW-1185">Reference proteome</keyword>
<evidence type="ECO:0000313" key="2">
    <source>
        <dbReference type="Proteomes" id="UP001055439"/>
    </source>
</evidence>
<name>A0A9E7HGP3_9LILI</name>
<dbReference type="Proteomes" id="UP001055439">
    <property type="component" value="Chromosome 8"/>
</dbReference>
<gene>
    <name evidence="1" type="ORF">MUK42_22406</name>
</gene>